<feature type="transmembrane region" description="Helical" evidence="1">
    <location>
        <begin position="207"/>
        <end position="225"/>
    </location>
</feature>
<dbReference type="Proteomes" id="UP001464891">
    <property type="component" value="Unassembled WGS sequence"/>
</dbReference>
<feature type="transmembrane region" description="Helical" evidence="1">
    <location>
        <begin position="146"/>
        <end position="167"/>
    </location>
</feature>
<protein>
    <recommendedName>
        <fullName evidence="4">DUF4328 domain-containing protein</fullName>
    </recommendedName>
</protein>
<organism evidence="2 3">
    <name type="scientific">Trichocoleus desertorum GB2-A4</name>
    <dbReference type="NCBI Taxonomy" id="2933944"/>
    <lineage>
        <taxon>Bacteria</taxon>
        <taxon>Bacillati</taxon>
        <taxon>Cyanobacteriota</taxon>
        <taxon>Cyanophyceae</taxon>
        <taxon>Leptolyngbyales</taxon>
        <taxon>Trichocoleusaceae</taxon>
        <taxon>Trichocoleus</taxon>
    </lineage>
</organism>
<keyword evidence="1" id="KW-0472">Membrane</keyword>
<keyword evidence="1" id="KW-0812">Transmembrane</keyword>
<feature type="transmembrane region" description="Helical" evidence="1">
    <location>
        <begin position="173"/>
        <end position="195"/>
    </location>
</feature>
<accession>A0ABV0J9N5</accession>
<feature type="transmembrane region" description="Helical" evidence="1">
    <location>
        <begin position="245"/>
        <end position="266"/>
    </location>
</feature>
<dbReference type="RefSeq" id="WP_190436613.1">
    <property type="nucleotide sequence ID" value="NZ_JAMPKM010000009.1"/>
</dbReference>
<gene>
    <name evidence="2" type="ORF">NC998_15400</name>
</gene>
<reference evidence="2 3" key="1">
    <citation type="submission" date="2022-04" db="EMBL/GenBank/DDBJ databases">
        <title>Positive selection, recombination, and allopatry shape intraspecific diversity of widespread and dominant cyanobacteria.</title>
        <authorList>
            <person name="Wei J."/>
            <person name="Shu W."/>
            <person name="Hu C."/>
        </authorList>
    </citation>
    <scope>NUCLEOTIDE SEQUENCE [LARGE SCALE GENOMIC DNA]</scope>
    <source>
        <strain evidence="2 3">GB2-A4</strain>
    </source>
</reference>
<dbReference type="EMBL" id="JAMPKM010000009">
    <property type="protein sequence ID" value="MEP0818484.1"/>
    <property type="molecule type" value="Genomic_DNA"/>
</dbReference>
<evidence type="ECO:0008006" key="4">
    <source>
        <dbReference type="Google" id="ProtNLM"/>
    </source>
</evidence>
<evidence type="ECO:0000313" key="3">
    <source>
        <dbReference type="Proteomes" id="UP001464891"/>
    </source>
</evidence>
<proteinExistence type="predicted"/>
<keyword evidence="3" id="KW-1185">Reference proteome</keyword>
<feature type="transmembrane region" description="Helical" evidence="1">
    <location>
        <begin position="287"/>
        <end position="305"/>
    </location>
</feature>
<evidence type="ECO:0000256" key="1">
    <source>
        <dbReference type="SAM" id="Phobius"/>
    </source>
</evidence>
<keyword evidence="1" id="KW-1133">Transmembrane helix</keyword>
<evidence type="ECO:0000313" key="2">
    <source>
        <dbReference type="EMBL" id="MEP0818484.1"/>
    </source>
</evidence>
<name>A0ABV0J9N5_9CYAN</name>
<comment type="caution">
    <text evidence="2">The sequence shown here is derived from an EMBL/GenBank/DDBJ whole genome shotgun (WGS) entry which is preliminary data.</text>
</comment>
<sequence length="355" mass="39822">MTQSEVLAQAKQGDPQAIAQLMNRSLQSKGITAKVNRKEGSLRVLLESDQLPDQQIMIRFIDQGIAKLQVPGLETVQVYGQRSGQTMPAWSQTLNLIETNPSDDFVTDTASDISARQSSKIASDVSQNVTGAKLPQPKALIWLSRLLMTSLWVRLSLDVLFVVYFIVWATSYYVYNLLGIADATGFLASLINAVIKLIYNLWSPLDSFSGWVYLTALLLMLVWLHQTHARLKHIFQRYPISGGGAIARFVIPLYSLWGIWNIFTTLAEHLKSQGKSLAQRAIAIRQWLPWFYIALITSNLLDQVYRVSVRLGSEENLSSWFFVAKNGASLFLSIALLQMVQLTNKSVTELSNPQK</sequence>